<feature type="transmembrane region" description="Helical" evidence="1">
    <location>
        <begin position="117"/>
        <end position="136"/>
    </location>
</feature>
<dbReference type="EMBL" id="CP011494">
    <property type="protein sequence ID" value="AKO53763.1"/>
    <property type="molecule type" value="Genomic_DNA"/>
</dbReference>
<evidence type="ECO:0000313" key="3">
    <source>
        <dbReference type="Proteomes" id="UP000036406"/>
    </source>
</evidence>
<reference evidence="2 3" key="1">
    <citation type="submission" date="2015-05" db="EMBL/GenBank/DDBJ databases">
        <title>Complete genome of Marinobacter psychrophilus strain 20041T isolated from sea-ice of the Canadian Basin.</title>
        <authorList>
            <person name="Song L."/>
            <person name="Ren L."/>
            <person name="Yu Y."/>
            <person name="Wang X."/>
        </authorList>
    </citation>
    <scope>NUCLEOTIDE SEQUENCE [LARGE SCALE GENOMIC DNA]</scope>
    <source>
        <strain evidence="2 3">20041</strain>
    </source>
</reference>
<gene>
    <name evidence="2" type="ORF">ABA45_16120</name>
</gene>
<organism evidence="2 3">
    <name type="scientific">Marinobacter psychrophilus</name>
    <dbReference type="NCBI Taxonomy" id="330734"/>
    <lineage>
        <taxon>Bacteria</taxon>
        <taxon>Pseudomonadati</taxon>
        <taxon>Pseudomonadota</taxon>
        <taxon>Gammaproteobacteria</taxon>
        <taxon>Pseudomonadales</taxon>
        <taxon>Marinobacteraceae</taxon>
        <taxon>Marinobacter</taxon>
    </lineage>
</organism>
<keyword evidence="1" id="KW-0472">Membrane</keyword>
<feature type="transmembrane region" description="Helical" evidence="1">
    <location>
        <begin position="257"/>
        <end position="277"/>
    </location>
</feature>
<keyword evidence="3" id="KW-1185">Reference proteome</keyword>
<name>A0A0H4I7P5_9GAMM</name>
<protein>
    <submittedName>
        <fullName evidence="2">Multidrug DMT transporter permease</fullName>
    </submittedName>
</protein>
<feature type="transmembrane region" description="Helical" evidence="1">
    <location>
        <begin position="232"/>
        <end position="251"/>
    </location>
</feature>
<dbReference type="InterPro" id="IPR037185">
    <property type="entry name" value="EmrE-like"/>
</dbReference>
<accession>A0A0H4I7P5</accession>
<dbReference type="PATRIC" id="fig|330734.3.peg.3394"/>
<sequence>MSVFAGLLLVTSAFLHAGWNLLGKTVHPSPAFFLIATLFSCLLLTPAILINGEDLLSLPSLIWQLILFTGFFQAVYMWGLAGAYKHGAISIAYPLLRALPVLLIAIMTALLAQGESLGLLAMSGIILVSIGCLIIPIPSLRRISFRTFINMSCCFALVSALGTVGYTLVDDKALTLLRNNEALQLSVIETSLIYLFFVNLSASVWLCCIVLPKRTNREHVREIVQKHLSKTALTGFAMTLTYALVLISMAYVDNVSYVVAFRQLSIPIAVIFAIYLLKEPGTPSKLVGTLTLFTGIVLISLA</sequence>
<keyword evidence="1" id="KW-0812">Transmembrane</keyword>
<feature type="transmembrane region" description="Helical" evidence="1">
    <location>
        <begin position="6"/>
        <end position="23"/>
    </location>
</feature>
<dbReference type="KEGG" id="mpq:ABA45_16120"/>
<keyword evidence="1" id="KW-1133">Transmembrane helix</keyword>
<dbReference type="STRING" id="330734.ABA45_16120"/>
<proteinExistence type="predicted"/>
<dbReference type="RefSeq" id="WP_048387838.1">
    <property type="nucleotide sequence ID" value="NZ_CP011494.1"/>
</dbReference>
<evidence type="ECO:0000313" key="2">
    <source>
        <dbReference type="EMBL" id="AKO53763.1"/>
    </source>
</evidence>
<dbReference type="Gene3D" id="1.10.3730.20">
    <property type="match status" value="1"/>
</dbReference>
<feature type="transmembrane region" description="Helical" evidence="1">
    <location>
        <begin position="284"/>
        <end position="301"/>
    </location>
</feature>
<feature type="transmembrane region" description="Helical" evidence="1">
    <location>
        <begin position="192"/>
        <end position="211"/>
    </location>
</feature>
<evidence type="ECO:0000256" key="1">
    <source>
        <dbReference type="SAM" id="Phobius"/>
    </source>
</evidence>
<feature type="transmembrane region" description="Helical" evidence="1">
    <location>
        <begin position="61"/>
        <end position="79"/>
    </location>
</feature>
<feature type="transmembrane region" description="Helical" evidence="1">
    <location>
        <begin position="148"/>
        <end position="169"/>
    </location>
</feature>
<feature type="transmembrane region" description="Helical" evidence="1">
    <location>
        <begin position="91"/>
        <end position="111"/>
    </location>
</feature>
<dbReference type="Proteomes" id="UP000036406">
    <property type="component" value="Chromosome"/>
</dbReference>
<feature type="transmembrane region" description="Helical" evidence="1">
    <location>
        <begin position="30"/>
        <end position="49"/>
    </location>
</feature>
<dbReference type="AlphaFoldDB" id="A0A0H4I7P5"/>
<dbReference type="SUPFAM" id="SSF103481">
    <property type="entry name" value="Multidrug resistance efflux transporter EmrE"/>
    <property type="match status" value="2"/>
</dbReference>